<name>A0A9D1DV00_9FIRM</name>
<dbReference type="Pfam" id="PF00535">
    <property type="entry name" value="Glycos_transf_2"/>
    <property type="match status" value="1"/>
</dbReference>
<dbReference type="SUPFAM" id="SSF53448">
    <property type="entry name" value="Nucleotide-diphospho-sugar transferases"/>
    <property type="match status" value="1"/>
</dbReference>
<sequence>MKNLSIIVPVYNSGAYLEDCLNSLVLQDVLNFEVIIVDDNSSDNSLDIIKKYCELLPDIFKYIHLDENKGVSVARNIGLKYASGEYIGFVDSDDFVHRYMYGDMLALTKMCKGLKVVSTGVQRVLEKDSSKRFIESDCDNISPIIIDVSKNPDFLCYESPACCNKIYRRDLLNEEPFIPAVKWEDIAFVYPTILKASVIGFIPSNYYFYRSNSKGIMASCLNVNQDIFDIFKVCDDITIQTINDGTYYSSKEEIRKIQIISCLDRLREIYNWNISNDKKTEILNEFNKLIISKYGTYTISEDSEEFSFIKELDNSMEVVNIDDVKKKVLSNIRNT</sequence>
<evidence type="ECO:0000313" key="5">
    <source>
        <dbReference type="Proteomes" id="UP000824232"/>
    </source>
</evidence>
<dbReference type="PANTHER" id="PTHR22916:SF51">
    <property type="entry name" value="GLYCOSYLTRANSFERASE EPSH-RELATED"/>
    <property type="match status" value="1"/>
</dbReference>
<evidence type="ECO:0000259" key="3">
    <source>
        <dbReference type="Pfam" id="PF00535"/>
    </source>
</evidence>
<dbReference type="CDD" id="cd00761">
    <property type="entry name" value="Glyco_tranf_GTA_type"/>
    <property type="match status" value="1"/>
</dbReference>
<protein>
    <submittedName>
        <fullName evidence="4">Glycosyltransferase family 2 protein</fullName>
    </submittedName>
</protein>
<comment type="caution">
    <text evidence="4">The sequence shown here is derived from an EMBL/GenBank/DDBJ whole genome shotgun (WGS) entry which is preliminary data.</text>
</comment>
<dbReference type="GO" id="GO:0016757">
    <property type="term" value="F:glycosyltransferase activity"/>
    <property type="evidence" value="ECO:0007669"/>
    <property type="project" value="UniProtKB-KW"/>
</dbReference>
<dbReference type="InterPro" id="IPR001173">
    <property type="entry name" value="Glyco_trans_2-like"/>
</dbReference>
<dbReference type="InterPro" id="IPR029044">
    <property type="entry name" value="Nucleotide-diphossugar_trans"/>
</dbReference>
<proteinExistence type="predicted"/>
<dbReference type="Gene3D" id="3.90.550.10">
    <property type="entry name" value="Spore Coat Polysaccharide Biosynthesis Protein SpsA, Chain A"/>
    <property type="match status" value="1"/>
</dbReference>
<organism evidence="4 5">
    <name type="scientific">Candidatus Onthousia excrementipullorum</name>
    <dbReference type="NCBI Taxonomy" id="2840884"/>
    <lineage>
        <taxon>Bacteria</taxon>
        <taxon>Bacillati</taxon>
        <taxon>Bacillota</taxon>
        <taxon>Bacilli</taxon>
        <taxon>Candidatus Onthousia</taxon>
    </lineage>
</organism>
<accession>A0A9D1DV00</accession>
<dbReference type="Proteomes" id="UP000824232">
    <property type="component" value="Unassembled WGS sequence"/>
</dbReference>
<gene>
    <name evidence="4" type="ORF">IAB38_05530</name>
</gene>
<evidence type="ECO:0000256" key="1">
    <source>
        <dbReference type="ARBA" id="ARBA00022676"/>
    </source>
</evidence>
<feature type="domain" description="Glycosyltransferase 2-like" evidence="3">
    <location>
        <begin position="5"/>
        <end position="107"/>
    </location>
</feature>
<evidence type="ECO:0000313" key="4">
    <source>
        <dbReference type="EMBL" id="HIR59495.1"/>
    </source>
</evidence>
<dbReference type="AlphaFoldDB" id="A0A9D1DV00"/>
<reference evidence="4" key="2">
    <citation type="journal article" date="2021" name="PeerJ">
        <title>Extensive microbial diversity within the chicken gut microbiome revealed by metagenomics and culture.</title>
        <authorList>
            <person name="Gilroy R."/>
            <person name="Ravi A."/>
            <person name="Getino M."/>
            <person name="Pursley I."/>
            <person name="Horton D.L."/>
            <person name="Alikhan N.F."/>
            <person name="Baker D."/>
            <person name="Gharbi K."/>
            <person name="Hall N."/>
            <person name="Watson M."/>
            <person name="Adriaenssens E.M."/>
            <person name="Foster-Nyarko E."/>
            <person name="Jarju S."/>
            <person name="Secka A."/>
            <person name="Antonio M."/>
            <person name="Oren A."/>
            <person name="Chaudhuri R.R."/>
            <person name="La Ragione R."/>
            <person name="Hildebrand F."/>
            <person name="Pallen M.J."/>
        </authorList>
    </citation>
    <scope>NUCLEOTIDE SEQUENCE</scope>
    <source>
        <strain evidence="4">CHK184-20233</strain>
    </source>
</reference>
<keyword evidence="2" id="KW-0808">Transferase</keyword>
<dbReference type="PANTHER" id="PTHR22916">
    <property type="entry name" value="GLYCOSYLTRANSFERASE"/>
    <property type="match status" value="1"/>
</dbReference>
<dbReference type="EMBL" id="DVHC01000055">
    <property type="protein sequence ID" value="HIR59495.1"/>
    <property type="molecule type" value="Genomic_DNA"/>
</dbReference>
<evidence type="ECO:0000256" key="2">
    <source>
        <dbReference type="ARBA" id="ARBA00022679"/>
    </source>
</evidence>
<keyword evidence="1" id="KW-0328">Glycosyltransferase</keyword>
<reference evidence="4" key="1">
    <citation type="submission" date="2020-10" db="EMBL/GenBank/DDBJ databases">
        <authorList>
            <person name="Gilroy R."/>
        </authorList>
    </citation>
    <scope>NUCLEOTIDE SEQUENCE</scope>
    <source>
        <strain evidence="4">CHK184-20233</strain>
    </source>
</reference>